<reference evidence="2 3" key="1">
    <citation type="submission" date="2019-04" db="EMBL/GenBank/DDBJ databases">
        <authorList>
            <person name="Li Y."/>
            <person name="Wang J."/>
        </authorList>
    </citation>
    <scope>NUCLEOTIDE SEQUENCE [LARGE SCALE GENOMIC DNA]</scope>
    <source>
        <strain evidence="2 3">DSM 14668</strain>
    </source>
</reference>
<dbReference type="AlphaFoldDB" id="A0A4U1IXI3"/>
<feature type="region of interest" description="Disordered" evidence="1">
    <location>
        <begin position="95"/>
        <end position="126"/>
    </location>
</feature>
<organism evidence="2 3">
    <name type="scientific">Polyangium fumosum</name>
    <dbReference type="NCBI Taxonomy" id="889272"/>
    <lineage>
        <taxon>Bacteria</taxon>
        <taxon>Pseudomonadati</taxon>
        <taxon>Myxococcota</taxon>
        <taxon>Polyangia</taxon>
        <taxon>Polyangiales</taxon>
        <taxon>Polyangiaceae</taxon>
        <taxon>Polyangium</taxon>
    </lineage>
</organism>
<dbReference type="InterPro" id="IPR016024">
    <property type="entry name" value="ARM-type_fold"/>
</dbReference>
<gene>
    <name evidence="2" type="ORF">E8A74_38550</name>
</gene>
<dbReference type="SUPFAM" id="SSF48371">
    <property type="entry name" value="ARM repeat"/>
    <property type="match status" value="1"/>
</dbReference>
<evidence type="ECO:0000256" key="1">
    <source>
        <dbReference type="SAM" id="MobiDB-lite"/>
    </source>
</evidence>
<accession>A0A4U1IXI3</accession>
<evidence type="ECO:0000313" key="2">
    <source>
        <dbReference type="EMBL" id="TKC99320.1"/>
    </source>
</evidence>
<evidence type="ECO:0000313" key="3">
    <source>
        <dbReference type="Proteomes" id="UP000309215"/>
    </source>
</evidence>
<comment type="caution">
    <text evidence="2">The sequence shown here is derived from an EMBL/GenBank/DDBJ whole genome shotgun (WGS) entry which is preliminary data.</text>
</comment>
<sequence length="126" mass="13619">MDRSSLANLSALVRLLDEDAEVRRDAAATIDPRPLPARFALRQAMLGDEDADVRAAAAQKLGEVRSRRFASAFVEALEDPMPSVRDRAYRALARLVPRGTPRVPLSSGQSPDDSPPEDSSTPPDPA</sequence>
<name>A0A4U1IXI3_9BACT</name>
<feature type="compositionally biased region" description="Low complexity" evidence="1">
    <location>
        <begin position="104"/>
        <end position="126"/>
    </location>
</feature>
<protein>
    <submittedName>
        <fullName evidence="2">HEAT repeat domain-containing protein</fullName>
    </submittedName>
</protein>
<dbReference type="Proteomes" id="UP000309215">
    <property type="component" value="Unassembled WGS sequence"/>
</dbReference>
<keyword evidence="3" id="KW-1185">Reference proteome</keyword>
<dbReference type="Gene3D" id="1.25.10.10">
    <property type="entry name" value="Leucine-rich Repeat Variant"/>
    <property type="match status" value="1"/>
</dbReference>
<dbReference type="RefSeq" id="WP_136934109.1">
    <property type="nucleotide sequence ID" value="NZ_SSMQ01000058.1"/>
</dbReference>
<dbReference type="InterPro" id="IPR011989">
    <property type="entry name" value="ARM-like"/>
</dbReference>
<dbReference type="EMBL" id="SSMQ01000058">
    <property type="protein sequence ID" value="TKC99320.1"/>
    <property type="molecule type" value="Genomic_DNA"/>
</dbReference>
<dbReference type="Pfam" id="PF13646">
    <property type="entry name" value="HEAT_2"/>
    <property type="match status" value="1"/>
</dbReference>
<proteinExistence type="predicted"/>